<comment type="caution">
    <text evidence="2">The sequence shown here is derived from an EMBL/GenBank/DDBJ whole genome shotgun (WGS) entry which is preliminary data.</text>
</comment>
<accession>A0A1Y2FLI4</accession>
<evidence type="ECO:0000256" key="1">
    <source>
        <dbReference type="SAM" id="Phobius"/>
    </source>
</evidence>
<keyword evidence="1" id="KW-0472">Membrane</keyword>
<sequence>MYFGSTWWIRKPMRVASHLHWKNGPLTCSLGGHSDTPCGTEASSHSICRHLPLVYLKVFVSVLVPCLNLPHRQIGRVFGRGLCSESLLMFLLACLLCGLALLRLLQSEMRPMAQTCQ</sequence>
<dbReference type="EMBL" id="MCFI01000005">
    <property type="protein sequence ID" value="ORY84861.1"/>
    <property type="molecule type" value="Genomic_DNA"/>
</dbReference>
<keyword evidence="1" id="KW-1133">Transmembrane helix</keyword>
<dbReference type="GeneID" id="63785480"/>
<evidence type="ECO:0000313" key="3">
    <source>
        <dbReference type="Proteomes" id="UP000193685"/>
    </source>
</evidence>
<dbReference type="Proteomes" id="UP000193685">
    <property type="component" value="Unassembled WGS sequence"/>
</dbReference>
<keyword evidence="1" id="KW-0812">Transmembrane</keyword>
<gene>
    <name evidence="2" type="ORF">BCR37DRAFT_377699</name>
</gene>
<organism evidence="2 3">
    <name type="scientific">Protomyces lactucae-debilis</name>
    <dbReference type="NCBI Taxonomy" id="2754530"/>
    <lineage>
        <taxon>Eukaryota</taxon>
        <taxon>Fungi</taxon>
        <taxon>Dikarya</taxon>
        <taxon>Ascomycota</taxon>
        <taxon>Taphrinomycotina</taxon>
        <taxon>Taphrinomycetes</taxon>
        <taxon>Taphrinales</taxon>
        <taxon>Protomycetaceae</taxon>
        <taxon>Protomyces</taxon>
    </lineage>
</organism>
<evidence type="ECO:0000313" key="2">
    <source>
        <dbReference type="EMBL" id="ORY84861.1"/>
    </source>
</evidence>
<proteinExistence type="predicted"/>
<feature type="transmembrane region" description="Helical" evidence="1">
    <location>
        <begin position="87"/>
        <end position="105"/>
    </location>
</feature>
<reference evidence="2 3" key="1">
    <citation type="submission" date="2016-07" db="EMBL/GenBank/DDBJ databases">
        <title>Pervasive Adenine N6-methylation of Active Genes in Fungi.</title>
        <authorList>
            <consortium name="DOE Joint Genome Institute"/>
            <person name="Mondo S.J."/>
            <person name="Dannebaum R.O."/>
            <person name="Kuo R.C."/>
            <person name="Labutti K."/>
            <person name="Haridas S."/>
            <person name="Kuo A."/>
            <person name="Salamov A."/>
            <person name="Ahrendt S.R."/>
            <person name="Lipzen A."/>
            <person name="Sullivan W."/>
            <person name="Andreopoulos W.B."/>
            <person name="Clum A."/>
            <person name="Lindquist E."/>
            <person name="Daum C."/>
            <person name="Ramamoorthy G.K."/>
            <person name="Gryganskyi A."/>
            <person name="Culley D."/>
            <person name="Magnuson J.K."/>
            <person name="James T.Y."/>
            <person name="O'Malley M.A."/>
            <person name="Stajich J.E."/>
            <person name="Spatafora J.W."/>
            <person name="Visel A."/>
            <person name="Grigoriev I.V."/>
        </authorList>
    </citation>
    <scope>NUCLEOTIDE SEQUENCE [LARGE SCALE GENOMIC DNA]</scope>
    <source>
        <strain evidence="2 3">12-1054</strain>
    </source>
</reference>
<dbReference type="AlphaFoldDB" id="A0A1Y2FLI4"/>
<name>A0A1Y2FLI4_PROLT</name>
<dbReference type="RefSeq" id="XP_040726644.1">
    <property type="nucleotide sequence ID" value="XM_040868881.1"/>
</dbReference>
<protein>
    <submittedName>
        <fullName evidence="2">Uncharacterized protein</fullName>
    </submittedName>
</protein>
<keyword evidence="3" id="KW-1185">Reference proteome</keyword>